<dbReference type="PANTHER" id="PTHR14097:SF7">
    <property type="entry name" value="OXIDOREDUCTASE HTATIP2"/>
    <property type="match status" value="1"/>
</dbReference>
<evidence type="ECO:0000256" key="1">
    <source>
        <dbReference type="ARBA" id="ARBA00004370"/>
    </source>
</evidence>
<feature type="domain" description="NAD-dependent epimerase/dehydratase" evidence="3">
    <location>
        <begin position="6"/>
        <end position="165"/>
    </location>
</feature>
<reference evidence="4" key="1">
    <citation type="submission" date="2018-12" db="EMBL/GenBank/DDBJ databases">
        <title>Draft genome sequence of Flaovobacterium columnare BGFS27 isolated from channel catfish in Alabama.</title>
        <authorList>
            <person name="Cai W."/>
            <person name="Arias C."/>
        </authorList>
    </citation>
    <scope>NUCLEOTIDE SEQUENCE [LARGE SCALE GENOMIC DNA]</scope>
    <source>
        <strain evidence="4">BGFS27</strain>
    </source>
</reference>
<gene>
    <name evidence="4" type="ORF">EJB19_04685</name>
</gene>
<name>A0AA94EYP9_9FLAO</name>
<accession>A0AA94EYP9</accession>
<dbReference type="Gene3D" id="3.40.50.720">
    <property type="entry name" value="NAD(P)-binding Rossmann-like Domain"/>
    <property type="match status" value="1"/>
</dbReference>
<evidence type="ECO:0000256" key="2">
    <source>
        <dbReference type="ARBA" id="ARBA00023136"/>
    </source>
</evidence>
<proteinExistence type="predicted"/>
<dbReference type="KEGG" id="fcv:AWN65_06360"/>
<dbReference type="RefSeq" id="WP_060382398.1">
    <property type="nucleotide sequence ID" value="NZ_MTDB01000024.1"/>
</dbReference>
<dbReference type="PANTHER" id="PTHR14097">
    <property type="entry name" value="OXIDOREDUCTASE HTATIP2"/>
    <property type="match status" value="1"/>
</dbReference>
<protein>
    <submittedName>
        <fullName evidence="4">NAD-dependent epimerase/dehydratase family protein</fullName>
    </submittedName>
</protein>
<dbReference type="InterPro" id="IPR036291">
    <property type="entry name" value="NAD(P)-bd_dom_sf"/>
</dbReference>
<dbReference type="GeneID" id="56895397"/>
<evidence type="ECO:0000259" key="3">
    <source>
        <dbReference type="Pfam" id="PF01370"/>
    </source>
</evidence>
<dbReference type="InterPro" id="IPR001509">
    <property type="entry name" value="Epimerase_deHydtase"/>
</dbReference>
<evidence type="ECO:0000313" key="4">
    <source>
        <dbReference type="EMBL" id="RVU87541.1"/>
    </source>
</evidence>
<dbReference type="SUPFAM" id="SSF51735">
    <property type="entry name" value="NAD(P)-binding Rossmann-fold domains"/>
    <property type="match status" value="1"/>
</dbReference>
<dbReference type="EMBL" id="RWGX01000004">
    <property type="protein sequence ID" value="RVU87541.1"/>
    <property type="molecule type" value="Genomic_DNA"/>
</dbReference>
<dbReference type="GO" id="GO:0016020">
    <property type="term" value="C:membrane"/>
    <property type="evidence" value="ECO:0007669"/>
    <property type="project" value="UniProtKB-SubCell"/>
</dbReference>
<organism evidence="4">
    <name type="scientific">Flavobacterium columnare</name>
    <dbReference type="NCBI Taxonomy" id="996"/>
    <lineage>
        <taxon>Bacteria</taxon>
        <taxon>Pseudomonadati</taxon>
        <taxon>Bacteroidota</taxon>
        <taxon>Flavobacteriia</taxon>
        <taxon>Flavobacteriales</taxon>
        <taxon>Flavobacteriaceae</taxon>
        <taxon>Flavobacterium</taxon>
    </lineage>
</organism>
<dbReference type="Pfam" id="PF01370">
    <property type="entry name" value="Epimerase"/>
    <property type="match status" value="1"/>
</dbReference>
<keyword evidence="2" id="KW-0472">Membrane</keyword>
<comment type="caution">
    <text evidence="4">The sequence shown here is derived from an EMBL/GenBank/DDBJ whole genome shotgun (WGS) entry which is preliminary data.</text>
</comment>
<sequence length="215" mass="24113">MKKTAIILGATGLTGSYLLDLLLMSEEYEKVKIFTRKTTGKKHPKLEEFIGDILSLENFSKDFKADEVFCCIGTTKAQTPNKDQYYAIDYGIPVSAAKLCEQNQISTLSVISAIGSNPKSSVFYSQTKGKMEESVLKHNIPNILVYRPSLIYGERKDKRLAENIATILINGLQFLLIGKMKKYRAITGKELANTLFLGVKKTGHQIIERNTFHII</sequence>
<comment type="subcellular location">
    <subcellularLocation>
        <location evidence="1">Membrane</location>
    </subcellularLocation>
</comment>
<dbReference type="AlphaFoldDB" id="A0AA94EYP9"/>